<protein>
    <submittedName>
        <fullName evidence="1">Uncharacterized protein</fullName>
    </submittedName>
</protein>
<keyword evidence="2" id="KW-1185">Reference proteome</keyword>
<proteinExistence type="predicted"/>
<organism evidence="1 2">
    <name type="scientific">Prosthecobacter debontii</name>
    <dbReference type="NCBI Taxonomy" id="48467"/>
    <lineage>
        <taxon>Bacteria</taxon>
        <taxon>Pseudomonadati</taxon>
        <taxon>Verrucomicrobiota</taxon>
        <taxon>Verrucomicrobiia</taxon>
        <taxon>Verrucomicrobiales</taxon>
        <taxon>Verrucomicrobiaceae</taxon>
        <taxon>Prosthecobacter</taxon>
    </lineage>
</organism>
<dbReference type="OrthoDB" id="565285at2"/>
<evidence type="ECO:0000313" key="1">
    <source>
        <dbReference type="EMBL" id="SKA89363.1"/>
    </source>
</evidence>
<accession>A0A1T4XIX0</accession>
<name>A0A1T4XIX0_9BACT</name>
<evidence type="ECO:0000313" key="2">
    <source>
        <dbReference type="Proteomes" id="UP000190774"/>
    </source>
</evidence>
<reference evidence="2" key="1">
    <citation type="submission" date="2017-02" db="EMBL/GenBank/DDBJ databases">
        <authorList>
            <person name="Varghese N."/>
            <person name="Submissions S."/>
        </authorList>
    </citation>
    <scope>NUCLEOTIDE SEQUENCE [LARGE SCALE GENOMIC DNA]</scope>
    <source>
        <strain evidence="2">ATCC 700200</strain>
    </source>
</reference>
<dbReference type="STRING" id="48467.SAMN02745166_01576"/>
<dbReference type="EMBL" id="FUYE01000004">
    <property type="protein sequence ID" value="SKA89363.1"/>
    <property type="molecule type" value="Genomic_DNA"/>
</dbReference>
<sequence>MSATVETEQELTEEALAILRQHLPPHKVARLLSVWQIGKGDYTQDRDRLFTGDSVNSLFEEAAKYPSK</sequence>
<gene>
    <name evidence="1" type="ORF">SAMN02745166_01576</name>
</gene>
<dbReference type="RefSeq" id="WP_078812771.1">
    <property type="nucleotide sequence ID" value="NZ_FUYE01000004.1"/>
</dbReference>
<dbReference type="AlphaFoldDB" id="A0A1T4XIX0"/>
<dbReference type="Proteomes" id="UP000190774">
    <property type="component" value="Unassembled WGS sequence"/>
</dbReference>